<reference evidence="8 9" key="1">
    <citation type="submission" date="2019-10" db="EMBL/GenBank/DDBJ databases">
        <title>Draft Genome Assembly of Rhodococcus zopfii DSM44189.</title>
        <authorList>
            <person name="Sutton J.M."/>
            <person name="Akob D.M."/>
            <person name="Bushman T.J."/>
        </authorList>
    </citation>
    <scope>NUCLEOTIDE SEQUENCE [LARGE SCALE GENOMIC DNA]</scope>
    <source>
        <strain evidence="8 9">DSM 44189</strain>
    </source>
</reference>
<feature type="transmembrane region" description="Helical" evidence="6">
    <location>
        <begin position="68"/>
        <end position="86"/>
    </location>
</feature>
<evidence type="ECO:0000259" key="7">
    <source>
        <dbReference type="Pfam" id="PF04932"/>
    </source>
</evidence>
<name>A0ABU3WR77_9NOCA</name>
<feature type="transmembrane region" description="Helical" evidence="6">
    <location>
        <begin position="220"/>
        <end position="238"/>
    </location>
</feature>
<accession>A0ABU3WR77</accession>
<evidence type="ECO:0000313" key="8">
    <source>
        <dbReference type="EMBL" id="MDV2476480.1"/>
    </source>
</evidence>
<keyword evidence="3 6" id="KW-1133">Transmembrane helix</keyword>
<proteinExistence type="predicted"/>
<dbReference type="Pfam" id="PF04932">
    <property type="entry name" value="Wzy_C"/>
    <property type="match status" value="1"/>
</dbReference>
<evidence type="ECO:0000256" key="3">
    <source>
        <dbReference type="ARBA" id="ARBA00022989"/>
    </source>
</evidence>
<evidence type="ECO:0000313" key="9">
    <source>
        <dbReference type="Proteomes" id="UP001275440"/>
    </source>
</evidence>
<keyword evidence="2 6" id="KW-0812">Transmembrane</keyword>
<protein>
    <submittedName>
        <fullName evidence="8">O-antigen ligase family protein</fullName>
    </submittedName>
</protein>
<dbReference type="PANTHER" id="PTHR37422">
    <property type="entry name" value="TEICHURONIC ACID BIOSYNTHESIS PROTEIN TUAE"/>
    <property type="match status" value="1"/>
</dbReference>
<dbReference type="InterPro" id="IPR007016">
    <property type="entry name" value="O-antigen_ligase-rel_domated"/>
</dbReference>
<dbReference type="PANTHER" id="PTHR37422:SF13">
    <property type="entry name" value="LIPOPOLYSACCHARIDE BIOSYNTHESIS PROTEIN PA4999-RELATED"/>
    <property type="match status" value="1"/>
</dbReference>
<evidence type="ECO:0000256" key="5">
    <source>
        <dbReference type="SAM" id="MobiDB-lite"/>
    </source>
</evidence>
<comment type="subcellular location">
    <subcellularLocation>
        <location evidence="1">Membrane</location>
        <topology evidence="1">Multi-pass membrane protein</topology>
    </subcellularLocation>
</comment>
<dbReference type="InterPro" id="IPR051533">
    <property type="entry name" value="WaaL-like"/>
</dbReference>
<feature type="region of interest" description="Disordered" evidence="5">
    <location>
        <begin position="1"/>
        <end position="27"/>
    </location>
</feature>
<organism evidence="8 9">
    <name type="scientific">Rhodococcus zopfii</name>
    <dbReference type="NCBI Taxonomy" id="43772"/>
    <lineage>
        <taxon>Bacteria</taxon>
        <taxon>Bacillati</taxon>
        <taxon>Actinomycetota</taxon>
        <taxon>Actinomycetes</taxon>
        <taxon>Mycobacteriales</taxon>
        <taxon>Nocardiaceae</taxon>
        <taxon>Rhodococcus</taxon>
    </lineage>
</organism>
<feature type="domain" description="O-antigen ligase-related" evidence="7">
    <location>
        <begin position="255"/>
        <end position="366"/>
    </location>
</feature>
<evidence type="ECO:0000256" key="6">
    <source>
        <dbReference type="SAM" id="Phobius"/>
    </source>
</evidence>
<sequence length="384" mass="41017">MPDEDSYPMKTPVALRRPGPPGVRADTAGVAGRRERIPWLLCFLCLLLPSLPAYAIPPGPLKSNGSPARVIAVMLFGLALLGFLTLRRTRNHRTVNPGVIVVLLFFLLLMLVYGVGLLTTGDALVEASKTRAVINLIADVGVALYVLARVDTARVRTIVLGCLTTGLTFACSVGLLQGLTSLDLRFLFMPPGFVVNLDSDYLALSERMGTVRVLGTAEHAIEFSVLAAVTVPMTIHFARFAANRVVRWAAAVACGVALLSMPAAVSRTGVLTLLACLLVYMFAFKVRQLAVAVVAGVVAIVGYAAYFPETFDALWRTITGSVKDDSILTRTADYAAVSQTFREHPVFGLGLGGAPPSAYPLLDNEWLRTVVQGGASSASPRWSC</sequence>
<dbReference type="GO" id="GO:0016874">
    <property type="term" value="F:ligase activity"/>
    <property type="evidence" value="ECO:0007669"/>
    <property type="project" value="UniProtKB-KW"/>
</dbReference>
<feature type="transmembrane region" description="Helical" evidence="6">
    <location>
        <begin position="289"/>
        <end position="307"/>
    </location>
</feature>
<feature type="transmembrane region" description="Helical" evidence="6">
    <location>
        <begin position="98"/>
        <end position="120"/>
    </location>
</feature>
<keyword evidence="8" id="KW-0436">Ligase</keyword>
<feature type="transmembrane region" description="Helical" evidence="6">
    <location>
        <begin position="132"/>
        <end position="150"/>
    </location>
</feature>
<feature type="transmembrane region" description="Helical" evidence="6">
    <location>
        <begin position="250"/>
        <end position="283"/>
    </location>
</feature>
<dbReference type="Proteomes" id="UP001275440">
    <property type="component" value="Unassembled WGS sequence"/>
</dbReference>
<comment type="caution">
    <text evidence="8">The sequence shown here is derived from an EMBL/GenBank/DDBJ whole genome shotgun (WGS) entry which is preliminary data.</text>
</comment>
<evidence type="ECO:0000256" key="4">
    <source>
        <dbReference type="ARBA" id="ARBA00023136"/>
    </source>
</evidence>
<gene>
    <name evidence="8" type="ORF">F8M49_16175</name>
</gene>
<feature type="transmembrane region" description="Helical" evidence="6">
    <location>
        <begin position="157"/>
        <end position="179"/>
    </location>
</feature>
<evidence type="ECO:0000256" key="2">
    <source>
        <dbReference type="ARBA" id="ARBA00022692"/>
    </source>
</evidence>
<evidence type="ECO:0000256" key="1">
    <source>
        <dbReference type="ARBA" id="ARBA00004141"/>
    </source>
</evidence>
<keyword evidence="9" id="KW-1185">Reference proteome</keyword>
<keyword evidence="4 6" id="KW-0472">Membrane</keyword>
<dbReference type="EMBL" id="WBMO01000001">
    <property type="protein sequence ID" value="MDV2476480.1"/>
    <property type="molecule type" value="Genomic_DNA"/>
</dbReference>
<feature type="transmembrane region" description="Helical" evidence="6">
    <location>
        <begin position="37"/>
        <end position="56"/>
    </location>
</feature>